<dbReference type="InterPro" id="IPR050407">
    <property type="entry name" value="Geranylgeranyl_reductase"/>
</dbReference>
<dbReference type="Pfam" id="PF01494">
    <property type="entry name" value="FAD_binding_3"/>
    <property type="match status" value="1"/>
</dbReference>
<dbReference type="OrthoDB" id="9806565at2"/>
<dbReference type="Proteomes" id="UP000239872">
    <property type="component" value="Unassembled WGS sequence"/>
</dbReference>
<dbReference type="InterPro" id="IPR036188">
    <property type="entry name" value="FAD/NAD-bd_sf"/>
</dbReference>
<protein>
    <recommendedName>
        <fullName evidence="1">FAD-binding domain-containing protein</fullName>
    </recommendedName>
</protein>
<accession>A0A2S7T1M2</accession>
<dbReference type="EMBL" id="PPSL01000001">
    <property type="protein sequence ID" value="PQJ12656.1"/>
    <property type="molecule type" value="Genomic_DNA"/>
</dbReference>
<dbReference type="PRINTS" id="PR00420">
    <property type="entry name" value="RNGMNOXGNASE"/>
</dbReference>
<dbReference type="GO" id="GO:0016628">
    <property type="term" value="F:oxidoreductase activity, acting on the CH-CH group of donors, NAD or NADP as acceptor"/>
    <property type="evidence" value="ECO:0007669"/>
    <property type="project" value="InterPro"/>
</dbReference>
<name>A0A2S7T1M2_9BACT</name>
<dbReference type="Gene3D" id="3.50.50.60">
    <property type="entry name" value="FAD/NAD(P)-binding domain"/>
    <property type="match status" value="1"/>
</dbReference>
<dbReference type="AlphaFoldDB" id="A0A2S7T1M2"/>
<dbReference type="SUPFAM" id="SSF51905">
    <property type="entry name" value="FAD/NAD(P)-binding domain"/>
    <property type="match status" value="1"/>
</dbReference>
<proteinExistence type="predicted"/>
<dbReference type="InterPro" id="IPR002938">
    <property type="entry name" value="FAD-bd"/>
</dbReference>
<organism evidence="2 3">
    <name type="scientific">Flavipsychrobacter stenotrophus</name>
    <dbReference type="NCBI Taxonomy" id="2077091"/>
    <lineage>
        <taxon>Bacteria</taxon>
        <taxon>Pseudomonadati</taxon>
        <taxon>Bacteroidota</taxon>
        <taxon>Chitinophagia</taxon>
        <taxon>Chitinophagales</taxon>
        <taxon>Chitinophagaceae</taxon>
        <taxon>Flavipsychrobacter</taxon>
    </lineage>
</organism>
<dbReference type="PANTHER" id="PTHR42685">
    <property type="entry name" value="GERANYLGERANYL DIPHOSPHATE REDUCTASE"/>
    <property type="match status" value="1"/>
</dbReference>
<dbReference type="InterPro" id="IPR011777">
    <property type="entry name" value="Geranylgeranyl_Rdtase_fam"/>
</dbReference>
<comment type="caution">
    <text evidence="2">The sequence shown here is derived from an EMBL/GenBank/DDBJ whole genome shotgun (WGS) entry which is preliminary data.</text>
</comment>
<evidence type="ECO:0000313" key="3">
    <source>
        <dbReference type="Proteomes" id="UP000239872"/>
    </source>
</evidence>
<dbReference type="RefSeq" id="WP_105037539.1">
    <property type="nucleotide sequence ID" value="NZ_PPSL01000001.1"/>
</dbReference>
<dbReference type="PANTHER" id="PTHR42685:SF22">
    <property type="entry name" value="CONDITIONED MEDIUM FACTOR RECEPTOR 1"/>
    <property type="match status" value="1"/>
</dbReference>
<reference evidence="2 3" key="1">
    <citation type="submission" date="2018-01" db="EMBL/GenBank/DDBJ databases">
        <title>A novel member of the phylum Bacteroidetes isolated from glacier ice.</title>
        <authorList>
            <person name="Liu Q."/>
            <person name="Xin Y.-H."/>
        </authorList>
    </citation>
    <scope>NUCLEOTIDE SEQUENCE [LARGE SCALE GENOMIC DNA]</scope>
    <source>
        <strain evidence="2 3">RB1R16</strain>
    </source>
</reference>
<evidence type="ECO:0000313" key="2">
    <source>
        <dbReference type="EMBL" id="PQJ12656.1"/>
    </source>
</evidence>
<sequence length="385" mass="42442">MTESADVKQYDVLIIGAGPSGTSCALALHQAGLKVAIIDKSEFPRDKVCGELLHKKAVETLNAILPGFEKDFINFSKTLVLKHTTVHYKGKSLTFDWVSESYTCPRLEFDNYLLNTVRKYTSTDIFTATVPDKITVTDDGVTLTIKNSPVIYSAKIIIGADGAHSTVAKQLTEKTLDRAHYLGAVRAYYKNVKNTDNVTSEVFFSSKYNLNYLWVFPIEGNLSNVGFGLLSSNISENKINLKESFYDYFKQSPELAEKFADAEQVSTLEGFGVPLGSTIGTVSGKRFMLIGDAASLSNPLSGTGMGNAVMSGKIAADQLIRSFKANDFSAEFMKGYDNVLQSSIVDGLYSSYKAQRTLSKLPFLLDIVFFIGKNKRIRKYIQSIV</sequence>
<keyword evidence="3" id="KW-1185">Reference proteome</keyword>
<dbReference type="GO" id="GO:0071949">
    <property type="term" value="F:FAD binding"/>
    <property type="evidence" value="ECO:0007669"/>
    <property type="project" value="InterPro"/>
</dbReference>
<gene>
    <name evidence="2" type="ORF">CJD36_002620</name>
</gene>
<feature type="domain" description="FAD-binding" evidence="1">
    <location>
        <begin position="10"/>
        <end position="312"/>
    </location>
</feature>
<dbReference type="NCBIfam" id="TIGR02032">
    <property type="entry name" value="GG-red-SF"/>
    <property type="match status" value="1"/>
</dbReference>
<evidence type="ECO:0000259" key="1">
    <source>
        <dbReference type="Pfam" id="PF01494"/>
    </source>
</evidence>